<dbReference type="EMBL" id="WEGI01000003">
    <property type="protein sequence ID" value="MQY25879.1"/>
    <property type="molecule type" value="Genomic_DNA"/>
</dbReference>
<protein>
    <recommendedName>
        <fullName evidence="2">Alpha/beta hydrolase domain-containing protein</fullName>
    </recommendedName>
</protein>
<reference evidence="3 4" key="1">
    <citation type="submission" date="2019-10" db="EMBL/GenBank/DDBJ databases">
        <title>Nocardia macrotermitis sp. nov. and Nocardia aurantia sp. nov., isolated from the gut of fungus growing-termite Macrotermes natalensis.</title>
        <authorList>
            <person name="Benndorf R."/>
            <person name="Schwitalla J."/>
            <person name="Martin K."/>
            <person name="De Beer W."/>
            <person name="Kaster A.-K."/>
            <person name="Vollmers J."/>
            <person name="Poulsen M."/>
            <person name="Beemelmanns C."/>
        </authorList>
    </citation>
    <scope>NUCLEOTIDE SEQUENCE [LARGE SCALE GENOMIC DNA]</scope>
    <source>
        <strain evidence="3 4">RB56</strain>
    </source>
</reference>
<evidence type="ECO:0000259" key="2">
    <source>
        <dbReference type="Pfam" id="PF20091"/>
    </source>
</evidence>
<dbReference type="Proteomes" id="UP000431401">
    <property type="component" value="Unassembled WGS sequence"/>
</dbReference>
<evidence type="ECO:0000313" key="3">
    <source>
        <dbReference type="EMBL" id="MQY25879.1"/>
    </source>
</evidence>
<organism evidence="3 4">
    <name type="scientific">Nocardia aurantia</name>
    <dbReference type="NCBI Taxonomy" id="2585199"/>
    <lineage>
        <taxon>Bacteria</taxon>
        <taxon>Bacillati</taxon>
        <taxon>Actinomycetota</taxon>
        <taxon>Actinomycetes</taxon>
        <taxon>Mycobacteriales</taxon>
        <taxon>Nocardiaceae</taxon>
        <taxon>Nocardia</taxon>
    </lineage>
</organism>
<dbReference type="AlphaFoldDB" id="A0A7K0DJJ3"/>
<feature type="domain" description="Alpha/beta hydrolase" evidence="2">
    <location>
        <begin position="120"/>
        <end position="160"/>
    </location>
</feature>
<keyword evidence="4" id="KW-1185">Reference proteome</keyword>
<name>A0A7K0DJJ3_9NOCA</name>
<proteinExistence type="predicted"/>
<comment type="caution">
    <text evidence="3">The sequence shown here is derived from an EMBL/GenBank/DDBJ whole genome shotgun (WGS) entry which is preliminary data.</text>
</comment>
<feature type="compositionally biased region" description="Polar residues" evidence="1">
    <location>
        <begin position="1"/>
        <end position="11"/>
    </location>
</feature>
<sequence>MAGSFESQACQESGELSGRDGAPPPDPDLAAAQREPWIAAAARAVRRGILRRNGLWPSRSAGMRGAGFARPAEPGVRRRVRSRGQWLAVTSVACALGLVVATGPARVTADPAGGPAVPVVTGPITGGTQGHPQMDVPFRVADEGYEEAEYFVSGTARSFCGGRAIGGVHDPAAT</sequence>
<dbReference type="Pfam" id="PF20091">
    <property type="entry name" value="Abhydrolase_10"/>
    <property type="match status" value="1"/>
</dbReference>
<evidence type="ECO:0000256" key="1">
    <source>
        <dbReference type="SAM" id="MobiDB-lite"/>
    </source>
</evidence>
<gene>
    <name evidence="3" type="ORF">NRB56_14380</name>
</gene>
<feature type="region of interest" description="Disordered" evidence="1">
    <location>
        <begin position="1"/>
        <end position="33"/>
    </location>
</feature>
<accession>A0A7K0DJJ3</accession>
<evidence type="ECO:0000313" key="4">
    <source>
        <dbReference type="Proteomes" id="UP000431401"/>
    </source>
</evidence>
<dbReference type="InterPro" id="IPR045394">
    <property type="entry name" value="Abhydrolase_dom"/>
</dbReference>